<dbReference type="AlphaFoldDB" id="A0AAJ0BGL9"/>
<comment type="similarity">
    <text evidence="1 2">Belongs to the BolA/IbaG family.</text>
</comment>
<dbReference type="Pfam" id="PF01722">
    <property type="entry name" value="BolA"/>
    <property type="match status" value="1"/>
</dbReference>
<protein>
    <submittedName>
        <fullName evidence="4">Bola protein</fullName>
    </submittedName>
</protein>
<gene>
    <name evidence="4" type="ORF">QBC47DRAFT_379985</name>
</gene>
<evidence type="ECO:0000256" key="2">
    <source>
        <dbReference type="RuleBase" id="RU003860"/>
    </source>
</evidence>
<evidence type="ECO:0000313" key="5">
    <source>
        <dbReference type="Proteomes" id="UP001239445"/>
    </source>
</evidence>
<dbReference type="GO" id="GO:0005759">
    <property type="term" value="C:mitochondrial matrix"/>
    <property type="evidence" value="ECO:0007669"/>
    <property type="project" value="TreeGrafter"/>
</dbReference>
<dbReference type="InterPro" id="IPR036065">
    <property type="entry name" value="BolA-like_sf"/>
</dbReference>
<dbReference type="InterPro" id="IPR002634">
    <property type="entry name" value="BolA"/>
</dbReference>
<reference evidence="4" key="1">
    <citation type="submission" date="2023-06" db="EMBL/GenBank/DDBJ databases">
        <title>Genome-scale phylogeny and comparative genomics of the fungal order Sordariales.</title>
        <authorList>
            <consortium name="Lawrence Berkeley National Laboratory"/>
            <person name="Hensen N."/>
            <person name="Bonometti L."/>
            <person name="Westerberg I."/>
            <person name="Brannstrom I.O."/>
            <person name="Guillou S."/>
            <person name="Cros-Aarteil S."/>
            <person name="Calhoun S."/>
            <person name="Haridas S."/>
            <person name="Kuo A."/>
            <person name="Mondo S."/>
            <person name="Pangilinan J."/>
            <person name="Riley R."/>
            <person name="Labutti K."/>
            <person name="Andreopoulos B."/>
            <person name="Lipzen A."/>
            <person name="Chen C."/>
            <person name="Yanf M."/>
            <person name="Daum C."/>
            <person name="Ng V."/>
            <person name="Clum A."/>
            <person name="Steindorff A."/>
            <person name="Ohm R."/>
            <person name="Martin F."/>
            <person name="Silar P."/>
            <person name="Natvig D."/>
            <person name="Lalanne C."/>
            <person name="Gautier V."/>
            <person name="Ament-Velasquez S.L."/>
            <person name="Kruys A."/>
            <person name="Hutchinson M.I."/>
            <person name="Powell A.J."/>
            <person name="Barry K."/>
            <person name="Miller A.N."/>
            <person name="Grigoriev I.V."/>
            <person name="Debuchy R."/>
            <person name="Gladieux P."/>
            <person name="Thoren M.H."/>
            <person name="Johannesson H."/>
        </authorList>
    </citation>
    <scope>NUCLEOTIDE SEQUENCE</scope>
    <source>
        <strain evidence="4">PSN4</strain>
    </source>
</reference>
<evidence type="ECO:0000256" key="1">
    <source>
        <dbReference type="ARBA" id="ARBA00005578"/>
    </source>
</evidence>
<dbReference type="EMBL" id="MU839832">
    <property type="protein sequence ID" value="KAK1756457.1"/>
    <property type="molecule type" value="Genomic_DNA"/>
</dbReference>
<feature type="compositionally biased region" description="Polar residues" evidence="3">
    <location>
        <begin position="72"/>
        <end position="85"/>
    </location>
</feature>
<accession>A0AAJ0BGL9</accession>
<dbReference type="InterPro" id="IPR052275">
    <property type="entry name" value="Mt_Fe-S_assembly_factor"/>
</dbReference>
<evidence type="ECO:0000313" key="4">
    <source>
        <dbReference type="EMBL" id="KAK1756457.1"/>
    </source>
</evidence>
<evidence type="ECO:0000256" key="3">
    <source>
        <dbReference type="SAM" id="MobiDB-lite"/>
    </source>
</evidence>
<dbReference type="Proteomes" id="UP001239445">
    <property type="component" value="Unassembled WGS sequence"/>
</dbReference>
<organism evidence="4 5">
    <name type="scientific">Echria macrotheca</name>
    <dbReference type="NCBI Taxonomy" id="438768"/>
    <lineage>
        <taxon>Eukaryota</taxon>
        <taxon>Fungi</taxon>
        <taxon>Dikarya</taxon>
        <taxon>Ascomycota</taxon>
        <taxon>Pezizomycotina</taxon>
        <taxon>Sordariomycetes</taxon>
        <taxon>Sordariomycetidae</taxon>
        <taxon>Sordariales</taxon>
        <taxon>Schizotheciaceae</taxon>
        <taxon>Echria</taxon>
    </lineage>
</organism>
<dbReference type="PANTHER" id="PTHR46188:SF1">
    <property type="entry name" value="BOLA-LIKE PROTEIN 3"/>
    <property type="match status" value="1"/>
</dbReference>
<dbReference type="PANTHER" id="PTHR46188">
    <property type="entry name" value="BOLA-LIKE PROTEIN 3"/>
    <property type="match status" value="1"/>
</dbReference>
<feature type="region of interest" description="Disordered" evidence="3">
    <location>
        <begin position="71"/>
        <end position="98"/>
    </location>
</feature>
<proteinExistence type="inferred from homology"/>
<keyword evidence="5" id="KW-1185">Reference proteome</keyword>
<dbReference type="Gene3D" id="3.30.300.90">
    <property type="entry name" value="BolA-like"/>
    <property type="match status" value="1"/>
</dbReference>
<dbReference type="SUPFAM" id="SSF82657">
    <property type="entry name" value="BolA-like"/>
    <property type="match status" value="1"/>
</dbReference>
<name>A0AAJ0BGL9_9PEZI</name>
<comment type="caution">
    <text evidence="4">The sequence shown here is derived from an EMBL/GenBank/DDBJ whole genome shotgun (WGS) entry which is preliminary data.</text>
</comment>
<sequence>MICRACLRARAGAAALRSEAPQQASRLVRRQTTQPFSSLAPSLVPLQRTVISPSSLAPAIPPQPAASRRLFSASTARRQEASTSAPAPEALEKPESMSDGEVEIWDKLVAELAPVADLEVRDISGGCGSMYYIDVSSERFRGLNMLKQQRMVNAALGDLVKQWHGVQLKTRVP</sequence>